<keyword evidence="7" id="KW-0675">Receptor</keyword>
<keyword evidence="8" id="KW-1185">Reference proteome</keyword>
<dbReference type="EMBL" id="JBHTIZ010000013">
    <property type="protein sequence ID" value="MFD0983993.1"/>
    <property type="molecule type" value="Genomic_DNA"/>
</dbReference>
<sequence>MFFRKEIASFILFFFITSAFAQKSSFKGIVIDNQTLEPIEYASVSLVSQIDNSVVSGVITGKNGNFVIQNIQSGNYKIKIYFIGYEIQYLENILLKNNQVLNLDTFKLQRSNQSLEEVIIKGTKSNFYNKIDKQQYKADQFATANGGTAIDVIKNLPSVTVNGQGEISLRGSNGFMILVNGKPVLSDAQTLLSQLPANTIENIELITSPSAKYDPDGKGGIINIITKNNKNGIALISNLSGGLPSINDYDNLEKPKRFGGDITFNYRTKKFDITISGNYLRNDVNGYREGNVFTKNFINNTITRFPSNGERSFDKYNYGTKTAISYTANKNDVFNFGFFIGKKFQARRADIVYNNSTSDLNTNALISENAYFNSNVQTKEGTFTLTNLDYTHTFANKSNLMTSLLYENADLYGNTINKNLDLATRSIVLQEVNNPYKNPIDGFRFKLDYSIPIGLGKLESGYQYRFDQQNGKFDYIVTPISVQPDAANFRGTAKSVNHINGFYSQYSGKTNKLDYIAGLRCEYSSREVVLSTDSNPHLLKLSNLFPSANLLYTFNTYWNAKLGYSKRIQRNNNFELNPIPEREHSETLEQGDPDLKPQFVDLVELGMNHSFKKGTLFATLYYQNIKNPIQRVNSVYADTILNRVFTNAEKARLLGLEFGTNLKPVKWFSLYLGGNIYNYKITGKLNILGITSNVDNSNWAYSLNTNSTFNLDKTLSLTANINYTSAKPTAQGEDSRFLSPNLSAKKTILKGNGTIGIQWQNINFGNMGSNQQRITTFGADFYTTTNYTYETNVLLLNFSYNFNKISSKNKLPTSEIGEKEF</sequence>
<dbReference type="InterPro" id="IPR041700">
    <property type="entry name" value="OMP_b-brl_3"/>
</dbReference>
<feature type="domain" description="TonB-dependent receptor plug" evidence="5">
    <location>
        <begin position="134"/>
        <end position="221"/>
    </location>
</feature>
<dbReference type="InterPro" id="IPR036942">
    <property type="entry name" value="Beta-barrel_TonB_sf"/>
</dbReference>
<dbReference type="InterPro" id="IPR037066">
    <property type="entry name" value="Plug_dom_sf"/>
</dbReference>
<evidence type="ECO:0000256" key="3">
    <source>
        <dbReference type="ARBA" id="ARBA00023237"/>
    </source>
</evidence>
<dbReference type="Gene3D" id="2.60.40.1120">
    <property type="entry name" value="Carboxypeptidase-like, regulatory domain"/>
    <property type="match status" value="1"/>
</dbReference>
<keyword evidence="3" id="KW-0998">Cell outer membrane</keyword>
<dbReference type="PANTHER" id="PTHR40980">
    <property type="entry name" value="PLUG DOMAIN-CONTAINING PROTEIN"/>
    <property type="match status" value="1"/>
</dbReference>
<accession>A0ABW3J0N9</accession>
<dbReference type="PANTHER" id="PTHR40980:SF4">
    <property type="entry name" value="TONB-DEPENDENT RECEPTOR-LIKE BETA-BARREL DOMAIN-CONTAINING PROTEIN"/>
    <property type="match status" value="1"/>
</dbReference>
<dbReference type="Gene3D" id="2.170.130.10">
    <property type="entry name" value="TonB-dependent receptor, plug domain"/>
    <property type="match status" value="1"/>
</dbReference>
<feature type="signal peptide" evidence="4">
    <location>
        <begin position="1"/>
        <end position="21"/>
    </location>
</feature>
<evidence type="ECO:0000256" key="2">
    <source>
        <dbReference type="ARBA" id="ARBA00023136"/>
    </source>
</evidence>
<dbReference type="RefSeq" id="WP_379756489.1">
    <property type="nucleotide sequence ID" value="NZ_JBHSYB010000025.1"/>
</dbReference>
<dbReference type="Pfam" id="PF13620">
    <property type="entry name" value="CarboxypepD_reg"/>
    <property type="match status" value="1"/>
</dbReference>
<proteinExistence type="predicted"/>
<dbReference type="Gene3D" id="2.40.170.20">
    <property type="entry name" value="TonB-dependent receptor, beta-barrel domain"/>
    <property type="match status" value="1"/>
</dbReference>
<evidence type="ECO:0000259" key="5">
    <source>
        <dbReference type="Pfam" id="PF07715"/>
    </source>
</evidence>
<protein>
    <submittedName>
        <fullName evidence="7">TonB-dependent receptor domain-containing protein</fullName>
    </submittedName>
</protein>
<dbReference type="Proteomes" id="UP001597051">
    <property type="component" value="Unassembled WGS sequence"/>
</dbReference>
<dbReference type="InterPro" id="IPR012910">
    <property type="entry name" value="Plug_dom"/>
</dbReference>
<dbReference type="InterPro" id="IPR008969">
    <property type="entry name" value="CarboxyPept-like_regulatory"/>
</dbReference>
<evidence type="ECO:0000256" key="4">
    <source>
        <dbReference type="SAM" id="SignalP"/>
    </source>
</evidence>
<organism evidence="7 8">
    <name type="scientific">Flavobacterium myungsuense</name>
    <dbReference type="NCBI Taxonomy" id="651823"/>
    <lineage>
        <taxon>Bacteria</taxon>
        <taxon>Pseudomonadati</taxon>
        <taxon>Bacteroidota</taxon>
        <taxon>Flavobacteriia</taxon>
        <taxon>Flavobacteriales</taxon>
        <taxon>Flavobacteriaceae</taxon>
        <taxon>Flavobacterium</taxon>
    </lineage>
</organism>
<dbReference type="SUPFAM" id="SSF56935">
    <property type="entry name" value="Porins"/>
    <property type="match status" value="1"/>
</dbReference>
<dbReference type="Pfam" id="PF07715">
    <property type="entry name" value="Plug"/>
    <property type="match status" value="1"/>
</dbReference>
<comment type="caution">
    <text evidence="7">The sequence shown here is derived from an EMBL/GenBank/DDBJ whole genome shotgun (WGS) entry which is preliminary data.</text>
</comment>
<evidence type="ECO:0000259" key="6">
    <source>
        <dbReference type="Pfam" id="PF14905"/>
    </source>
</evidence>
<gene>
    <name evidence="7" type="ORF">ACFQ0S_05825</name>
</gene>
<comment type="subcellular location">
    <subcellularLocation>
        <location evidence="1">Cell outer membrane</location>
    </subcellularLocation>
</comment>
<name>A0ABW3J0N9_9FLAO</name>
<feature type="domain" description="Outer membrane protein beta-barrel" evidence="6">
    <location>
        <begin position="397"/>
        <end position="800"/>
    </location>
</feature>
<dbReference type="SUPFAM" id="SSF49464">
    <property type="entry name" value="Carboxypeptidase regulatory domain-like"/>
    <property type="match status" value="1"/>
</dbReference>
<dbReference type="Pfam" id="PF14905">
    <property type="entry name" value="OMP_b-brl_3"/>
    <property type="match status" value="1"/>
</dbReference>
<evidence type="ECO:0000313" key="8">
    <source>
        <dbReference type="Proteomes" id="UP001597051"/>
    </source>
</evidence>
<evidence type="ECO:0000256" key="1">
    <source>
        <dbReference type="ARBA" id="ARBA00004442"/>
    </source>
</evidence>
<keyword evidence="4" id="KW-0732">Signal</keyword>
<keyword evidence="2" id="KW-0472">Membrane</keyword>
<feature type="chain" id="PRO_5047186976" evidence="4">
    <location>
        <begin position="22"/>
        <end position="821"/>
    </location>
</feature>
<reference evidence="8" key="1">
    <citation type="journal article" date="2019" name="Int. J. Syst. Evol. Microbiol.">
        <title>The Global Catalogue of Microorganisms (GCM) 10K type strain sequencing project: providing services to taxonomists for standard genome sequencing and annotation.</title>
        <authorList>
            <consortium name="The Broad Institute Genomics Platform"/>
            <consortium name="The Broad Institute Genome Sequencing Center for Infectious Disease"/>
            <person name="Wu L."/>
            <person name="Ma J."/>
        </authorList>
    </citation>
    <scope>NUCLEOTIDE SEQUENCE [LARGE SCALE GENOMIC DNA]</scope>
    <source>
        <strain evidence="8">CECT 7649</strain>
    </source>
</reference>
<evidence type="ECO:0000313" key="7">
    <source>
        <dbReference type="EMBL" id="MFD0983993.1"/>
    </source>
</evidence>